<dbReference type="Proteomes" id="UP000037425">
    <property type="component" value="Unassembled WGS sequence"/>
</dbReference>
<name>A0A0L8BPX3_ENSAD</name>
<reference evidence="3" key="1">
    <citation type="submission" date="2015-07" db="EMBL/GenBank/DDBJ databases">
        <title>Whole genome sequence of an Ensifer adhaerens strain isolated from a cave pool in the Wind Cave National Park.</title>
        <authorList>
            <person name="Eng W.W.H."/>
            <person name="Gan H.M."/>
            <person name="Barton H.A."/>
            <person name="Savka M.A."/>
        </authorList>
    </citation>
    <scope>NUCLEOTIDE SEQUENCE [LARGE SCALE GENOMIC DNA]</scope>
    <source>
        <strain evidence="3">SD006</strain>
    </source>
</reference>
<evidence type="ECO:0000313" key="2">
    <source>
        <dbReference type="EMBL" id="KOF16741.1"/>
    </source>
</evidence>
<dbReference type="InterPro" id="IPR002575">
    <property type="entry name" value="Aminoglycoside_PTrfase"/>
</dbReference>
<feature type="domain" description="Aminoglycoside phosphotransferase" evidence="1">
    <location>
        <begin position="29"/>
        <end position="252"/>
    </location>
</feature>
<dbReference type="Gene3D" id="3.90.1200.10">
    <property type="match status" value="1"/>
</dbReference>
<dbReference type="Pfam" id="PF01636">
    <property type="entry name" value="APH"/>
    <property type="match status" value="1"/>
</dbReference>
<dbReference type="InterPro" id="IPR051678">
    <property type="entry name" value="AGP_Transferase"/>
</dbReference>
<dbReference type="AlphaFoldDB" id="A0A0L8BPX3"/>
<gene>
    <name evidence="2" type="ORF">AC244_20985</name>
</gene>
<dbReference type="SUPFAM" id="SSF56112">
    <property type="entry name" value="Protein kinase-like (PK-like)"/>
    <property type="match status" value="1"/>
</dbReference>
<dbReference type="PANTHER" id="PTHR21310:SF15">
    <property type="entry name" value="AMINOGLYCOSIDE PHOSPHOTRANSFERASE DOMAIN-CONTAINING PROTEIN"/>
    <property type="match status" value="1"/>
</dbReference>
<dbReference type="InterPro" id="IPR011009">
    <property type="entry name" value="Kinase-like_dom_sf"/>
</dbReference>
<dbReference type="PANTHER" id="PTHR21310">
    <property type="entry name" value="AMINOGLYCOSIDE PHOSPHOTRANSFERASE-RELATED-RELATED"/>
    <property type="match status" value="1"/>
</dbReference>
<evidence type="ECO:0000259" key="1">
    <source>
        <dbReference type="Pfam" id="PF01636"/>
    </source>
</evidence>
<dbReference type="EMBL" id="LGAP01000015">
    <property type="protein sequence ID" value="KOF16741.1"/>
    <property type="molecule type" value="Genomic_DNA"/>
</dbReference>
<protein>
    <submittedName>
        <fullName evidence="2">Aminoglycoside resistance protein</fullName>
    </submittedName>
</protein>
<evidence type="ECO:0000313" key="3">
    <source>
        <dbReference type="Proteomes" id="UP000037425"/>
    </source>
</evidence>
<proteinExistence type="predicted"/>
<dbReference type="PATRIC" id="fig|106592.7.peg.2037"/>
<dbReference type="Gene3D" id="3.30.200.20">
    <property type="entry name" value="Phosphorylase Kinase, domain 1"/>
    <property type="match status" value="1"/>
</dbReference>
<dbReference type="RefSeq" id="WP_053250740.1">
    <property type="nucleotide sequence ID" value="NZ_LGAP01000015.1"/>
</dbReference>
<sequence>MDDQTLDSLRKTILAGFPDLAGSAFSLATAGWHSTAVDVDDRLIFKFPRHEIAERALIKEASLLSAIRPNVSMAVPDLKLHEGPPLFSVHGKLKGEHLVTADYDKLSETERRGLGRDLGQFYAELHRLDDGQMAAAGAGPVEQWQTVETIRRKALPALPAALHALAAETVEAFERLGPDPYGSTYGFFDGHGWNMAFDHAERRLNGVYDFADSGIGPLHREFIYSCFISPDLTARIVETYEDLTGLALDRRRIAVLTGMHRLSELAELADDPEHAPTMLRSVETWATTVARAN</sequence>
<organism evidence="2 3">
    <name type="scientific">Ensifer adhaerens</name>
    <name type="common">Sinorhizobium morelense</name>
    <dbReference type="NCBI Taxonomy" id="106592"/>
    <lineage>
        <taxon>Bacteria</taxon>
        <taxon>Pseudomonadati</taxon>
        <taxon>Pseudomonadota</taxon>
        <taxon>Alphaproteobacteria</taxon>
        <taxon>Hyphomicrobiales</taxon>
        <taxon>Rhizobiaceae</taxon>
        <taxon>Sinorhizobium/Ensifer group</taxon>
        <taxon>Ensifer</taxon>
    </lineage>
</organism>
<accession>A0A0L8BPX3</accession>
<dbReference type="OrthoDB" id="1550312at2"/>
<comment type="caution">
    <text evidence="2">The sequence shown here is derived from an EMBL/GenBank/DDBJ whole genome shotgun (WGS) entry which is preliminary data.</text>
</comment>